<gene>
    <name evidence="1" type="ORF">TTHERM_00532400</name>
</gene>
<accession>Q248C7</accession>
<keyword evidence="2" id="KW-1185">Reference proteome</keyword>
<evidence type="ECO:0000313" key="2">
    <source>
        <dbReference type="Proteomes" id="UP000009168"/>
    </source>
</evidence>
<dbReference type="HOGENOM" id="CLU_1351294_0_0_1"/>
<dbReference type="Proteomes" id="UP000009168">
    <property type="component" value="Unassembled WGS sequence"/>
</dbReference>
<dbReference type="RefSeq" id="XP_001024363.2">
    <property type="nucleotide sequence ID" value="XM_001024363.2"/>
</dbReference>
<reference evidence="2" key="1">
    <citation type="journal article" date="2006" name="PLoS Biol.">
        <title>Macronuclear genome sequence of the ciliate Tetrahymena thermophila, a model eukaryote.</title>
        <authorList>
            <person name="Eisen J.A."/>
            <person name="Coyne R.S."/>
            <person name="Wu M."/>
            <person name="Wu D."/>
            <person name="Thiagarajan M."/>
            <person name="Wortman J.R."/>
            <person name="Badger J.H."/>
            <person name="Ren Q."/>
            <person name="Amedeo P."/>
            <person name="Jones K.M."/>
            <person name="Tallon L.J."/>
            <person name="Delcher A.L."/>
            <person name="Salzberg S.L."/>
            <person name="Silva J.C."/>
            <person name="Haas B.J."/>
            <person name="Majoros W.H."/>
            <person name="Farzad M."/>
            <person name="Carlton J.M."/>
            <person name="Smith R.K. Jr."/>
            <person name="Garg J."/>
            <person name="Pearlman R.E."/>
            <person name="Karrer K.M."/>
            <person name="Sun L."/>
            <person name="Manning G."/>
            <person name="Elde N.C."/>
            <person name="Turkewitz A.P."/>
            <person name="Asai D.J."/>
            <person name="Wilkes D.E."/>
            <person name="Wang Y."/>
            <person name="Cai H."/>
            <person name="Collins K."/>
            <person name="Stewart B.A."/>
            <person name="Lee S.R."/>
            <person name="Wilamowska K."/>
            <person name="Weinberg Z."/>
            <person name="Ruzzo W.L."/>
            <person name="Wloga D."/>
            <person name="Gaertig J."/>
            <person name="Frankel J."/>
            <person name="Tsao C.-C."/>
            <person name="Gorovsky M.A."/>
            <person name="Keeling P.J."/>
            <person name="Waller R.F."/>
            <person name="Patron N.J."/>
            <person name="Cherry J.M."/>
            <person name="Stover N.A."/>
            <person name="Krieger C.J."/>
            <person name="del Toro C."/>
            <person name="Ryder H.F."/>
            <person name="Williamson S.C."/>
            <person name="Barbeau R.A."/>
            <person name="Hamilton E.P."/>
            <person name="Orias E."/>
        </authorList>
    </citation>
    <scope>NUCLEOTIDE SEQUENCE [LARGE SCALE GENOMIC DNA]</scope>
    <source>
        <strain evidence="2">SB210</strain>
    </source>
</reference>
<dbReference type="EMBL" id="GG662455">
    <property type="protein sequence ID" value="EAS04118.2"/>
    <property type="molecule type" value="Genomic_DNA"/>
</dbReference>
<dbReference type="GeneID" id="7840781"/>
<organism evidence="1 2">
    <name type="scientific">Tetrahymena thermophila (strain SB210)</name>
    <dbReference type="NCBI Taxonomy" id="312017"/>
    <lineage>
        <taxon>Eukaryota</taxon>
        <taxon>Sar</taxon>
        <taxon>Alveolata</taxon>
        <taxon>Ciliophora</taxon>
        <taxon>Intramacronucleata</taxon>
        <taxon>Oligohymenophorea</taxon>
        <taxon>Hymenostomatida</taxon>
        <taxon>Tetrahymenina</taxon>
        <taxon>Tetrahymenidae</taxon>
        <taxon>Tetrahymena</taxon>
    </lineage>
</organism>
<sequence length="212" mass="24716">MSYLSPNNSENRQNQNLILIKQTEEDEFYKEQQLYKGAQLQKKNIQFLNSQVNDFKQINKRNEDDVESIQQLTNNYFLKTNSQQESVSVSQNSNFVYDIQNSGSSNKASPDQKNCRQKESHLFEQLHQLTFSKSKEKMKAKSIDELNINDSKIKCLDNKCENQSNLIVDNNKFIDQVLSNKKIELLIQNKLKQACLVEEFKKLAIKINALNQ</sequence>
<evidence type="ECO:0000313" key="1">
    <source>
        <dbReference type="EMBL" id="EAS04118.2"/>
    </source>
</evidence>
<dbReference type="InParanoid" id="Q248C7"/>
<name>Q248C7_TETTS</name>
<protein>
    <submittedName>
        <fullName evidence="1">Uncharacterized protein</fullName>
    </submittedName>
</protein>
<proteinExistence type="predicted"/>
<dbReference type="AlphaFoldDB" id="Q248C7"/>
<dbReference type="KEGG" id="tet:TTHERM_00532400"/>